<evidence type="ECO:0000313" key="9">
    <source>
        <dbReference type="Proteomes" id="UP000824160"/>
    </source>
</evidence>
<name>A0A9D1H4F4_9FIRM</name>
<proteinExistence type="predicted"/>
<reference evidence="8" key="1">
    <citation type="submission" date="2020-10" db="EMBL/GenBank/DDBJ databases">
        <authorList>
            <person name="Gilroy R."/>
        </authorList>
    </citation>
    <scope>NUCLEOTIDE SEQUENCE</scope>
    <source>
        <strain evidence="8">ChiBcec7-5410</strain>
    </source>
</reference>
<evidence type="ECO:0000256" key="1">
    <source>
        <dbReference type="ARBA" id="ARBA00004141"/>
    </source>
</evidence>
<reference evidence="8" key="2">
    <citation type="journal article" date="2021" name="PeerJ">
        <title>Extensive microbial diversity within the chicken gut microbiome revealed by metagenomics and culture.</title>
        <authorList>
            <person name="Gilroy R."/>
            <person name="Ravi A."/>
            <person name="Getino M."/>
            <person name="Pursley I."/>
            <person name="Horton D.L."/>
            <person name="Alikhan N.F."/>
            <person name="Baker D."/>
            <person name="Gharbi K."/>
            <person name="Hall N."/>
            <person name="Watson M."/>
            <person name="Adriaenssens E.M."/>
            <person name="Foster-Nyarko E."/>
            <person name="Jarju S."/>
            <person name="Secka A."/>
            <person name="Antonio M."/>
            <person name="Oren A."/>
            <person name="Chaudhuri R.R."/>
            <person name="La Ragione R."/>
            <person name="Hildebrand F."/>
            <person name="Pallen M.J."/>
        </authorList>
    </citation>
    <scope>NUCLEOTIDE SEQUENCE</scope>
    <source>
        <strain evidence="8">ChiBcec7-5410</strain>
    </source>
</reference>
<dbReference type="InterPro" id="IPR004680">
    <property type="entry name" value="Cit_transptr-like_dom"/>
</dbReference>
<comment type="caution">
    <text evidence="8">The sequence shown here is derived from an EMBL/GenBank/DDBJ whole genome shotgun (WGS) entry which is preliminary data.</text>
</comment>
<feature type="transmembrane region" description="Helical" evidence="6">
    <location>
        <begin position="12"/>
        <end position="30"/>
    </location>
</feature>
<gene>
    <name evidence="8" type="ORF">IAC43_01200</name>
</gene>
<evidence type="ECO:0000256" key="2">
    <source>
        <dbReference type="ARBA" id="ARBA00022448"/>
    </source>
</evidence>
<accession>A0A9D1H4F4</accession>
<evidence type="ECO:0000256" key="3">
    <source>
        <dbReference type="ARBA" id="ARBA00022692"/>
    </source>
</evidence>
<feature type="domain" description="Citrate transporter-like" evidence="7">
    <location>
        <begin position="16"/>
        <end position="106"/>
    </location>
</feature>
<evidence type="ECO:0000259" key="7">
    <source>
        <dbReference type="Pfam" id="PF03600"/>
    </source>
</evidence>
<feature type="non-terminal residue" evidence="8">
    <location>
        <position position="107"/>
    </location>
</feature>
<dbReference type="EMBL" id="DVLW01000031">
    <property type="protein sequence ID" value="HIT93782.1"/>
    <property type="molecule type" value="Genomic_DNA"/>
</dbReference>
<dbReference type="AlphaFoldDB" id="A0A9D1H4F4"/>
<dbReference type="GO" id="GO:0055085">
    <property type="term" value="P:transmembrane transport"/>
    <property type="evidence" value="ECO:0007669"/>
    <property type="project" value="InterPro"/>
</dbReference>
<comment type="subcellular location">
    <subcellularLocation>
        <location evidence="1">Membrane</location>
        <topology evidence="1">Multi-pass membrane protein</topology>
    </subcellularLocation>
</comment>
<sequence length="107" mass="11647">MKHVINFVKKEAVLSASALLAVISAFFVPPSAEYISYIDFRVLSLLFCLMLVVAGLRGIGVFHYLGSTLLGKAKSTRLLSLLLVGLCFFSSMLITNDVSLITFVPFA</sequence>
<evidence type="ECO:0000313" key="8">
    <source>
        <dbReference type="EMBL" id="HIT93782.1"/>
    </source>
</evidence>
<feature type="transmembrane region" description="Helical" evidence="6">
    <location>
        <begin position="42"/>
        <end position="66"/>
    </location>
</feature>
<evidence type="ECO:0000256" key="6">
    <source>
        <dbReference type="SAM" id="Phobius"/>
    </source>
</evidence>
<organism evidence="8 9">
    <name type="scientific">Candidatus Faecivivens stercoripullorum</name>
    <dbReference type="NCBI Taxonomy" id="2840805"/>
    <lineage>
        <taxon>Bacteria</taxon>
        <taxon>Bacillati</taxon>
        <taxon>Bacillota</taxon>
        <taxon>Clostridia</taxon>
        <taxon>Eubacteriales</taxon>
        <taxon>Oscillospiraceae</taxon>
        <taxon>Oscillospiraceae incertae sedis</taxon>
        <taxon>Candidatus Faecivivens</taxon>
    </lineage>
</organism>
<keyword evidence="5 6" id="KW-0472">Membrane</keyword>
<evidence type="ECO:0000256" key="4">
    <source>
        <dbReference type="ARBA" id="ARBA00022989"/>
    </source>
</evidence>
<keyword evidence="3 6" id="KW-0812">Transmembrane</keyword>
<keyword evidence="2" id="KW-0813">Transport</keyword>
<feature type="transmembrane region" description="Helical" evidence="6">
    <location>
        <begin position="78"/>
        <end position="104"/>
    </location>
</feature>
<protein>
    <submittedName>
        <fullName evidence="8">Citrate transporter</fullName>
    </submittedName>
</protein>
<keyword evidence="4 6" id="KW-1133">Transmembrane helix</keyword>
<dbReference type="GO" id="GO:0016020">
    <property type="term" value="C:membrane"/>
    <property type="evidence" value="ECO:0007669"/>
    <property type="project" value="UniProtKB-SubCell"/>
</dbReference>
<dbReference type="Proteomes" id="UP000824160">
    <property type="component" value="Unassembled WGS sequence"/>
</dbReference>
<dbReference type="Pfam" id="PF03600">
    <property type="entry name" value="CitMHS"/>
    <property type="match status" value="1"/>
</dbReference>
<evidence type="ECO:0000256" key="5">
    <source>
        <dbReference type="ARBA" id="ARBA00023136"/>
    </source>
</evidence>